<proteinExistence type="predicted"/>
<dbReference type="PANTHER" id="PTHR13696">
    <property type="entry name" value="P-LOOP CONTAINING NUCLEOSIDE TRIPHOSPHATE HYDROLASE"/>
    <property type="match status" value="1"/>
</dbReference>
<feature type="domain" description="AAA" evidence="1">
    <location>
        <begin position="70"/>
        <end position="248"/>
    </location>
</feature>
<evidence type="ECO:0000259" key="1">
    <source>
        <dbReference type="Pfam" id="PF13614"/>
    </source>
</evidence>
<dbReference type="InterPro" id="IPR050678">
    <property type="entry name" value="DNA_Partitioning_ATPase"/>
</dbReference>
<protein>
    <submittedName>
        <fullName evidence="2">ParA family protein</fullName>
    </submittedName>
</protein>
<organism evidence="2 3">
    <name type="scientific">Francisella noatunensis</name>
    <dbReference type="NCBI Taxonomy" id="657445"/>
    <lineage>
        <taxon>Bacteria</taxon>
        <taxon>Pseudomonadati</taxon>
        <taxon>Pseudomonadota</taxon>
        <taxon>Gammaproteobacteria</taxon>
        <taxon>Thiotrichales</taxon>
        <taxon>Francisellaceae</taxon>
        <taxon>Francisella</taxon>
    </lineage>
</organism>
<sequence>MKMYTANDLIKLYRLNVKTKTPIMYAEEKGEIPHSTSGKRGSISIKQWSTSQLPQIGHRFGYLKKPSKQEIICVYTPKGGVSKTTLTANLGRALAFNGIKTLLIGLDFQRSLTRYIIPNANIENVDDVGREDTLGLHHLLFERAPLSKVIQKTDLPTLDIIPETSDLNFMAKKMRVENRREYIFSEKVIKKLGNYDVILFDCTPGWNDLTENALVAANNVIMPAACEIECYEALQTNLGEIAEFQEAMRLHWDNYIMIPSMLEHNTVSNNIYAQYLNLYKGSIIPMPVRRSVTTQEARASYLSVFEYAPKSSISDDYYQIIKSIWNKILNIGDENE</sequence>
<accession>A0A9Q2KS65</accession>
<dbReference type="AlphaFoldDB" id="A0A9Q2KS65"/>
<dbReference type="Pfam" id="PF13614">
    <property type="entry name" value="AAA_31"/>
    <property type="match status" value="1"/>
</dbReference>
<name>A0A9Q2KS65_9GAMM</name>
<dbReference type="CDD" id="cd02042">
    <property type="entry name" value="ParAB_family"/>
    <property type="match status" value="1"/>
</dbReference>
<evidence type="ECO:0000313" key="3">
    <source>
        <dbReference type="Proteomes" id="UP000701999"/>
    </source>
</evidence>
<dbReference type="EMBL" id="JACVKN010000124">
    <property type="protein sequence ID" value="MBK2065141.1"/>
    <property type="molecule type" value="Genomic_DNA"/>
</dbReference>
<dbReference type="InterPro" id="IPR027417">
    <property type="entry name" value="P-loop_NTPase"/>
</dbReference>
<dbReference type="InterPro" id="IPR025669">
    <property type="entry name" value="AAA_dom"/>
</dbReference>
<evidence type="ECO:0000313" key="2">
    <source>
        <dbReference type="EMBL" id="MBK2065141.1"/>
    </source>
</evidence>
<gene>
    <name evidence="2" type="ORF">IB647_05525</name>
</gene>
<comment type="caution">
    <text evidence="2">The sequence shown here is derived from an EMBL/GenBank/DDBJ whole genome shotgun (WGS) entry which is preliminary data.</text>
</comment>
<dbReference type="RefSeq" id="WP_159184638.1">
    <property type="nucleotide sequence ID" value="NZ_JACVJL010000122.1"/>
</dbReference>
<dbReference type="SUPFAM" id="SSF52540">
    <property type="entry name" value="P-loop containing nucleoside triphosphate hydrolases"/>
    <property type="match status" value="1"/>
</dbReference>
<reference evidence="2 3" key="1">
    <citation type="submission" date="2020-09" db="EMBL/GenBank/DDBJ databases">
        <title>Development of specific Francisella tularensis PCR assay based on in-depth characterization of family Francisellaceae.</title>
        <authorList>
            <person name="Ohrman C."/>
            <person name="Sahl J."/>
            <person name="Sjodin A."/>
            <person name="Uneklint I."/>
            <person name="Ballard R."/>
            <person name="Karlsson L."/>
            <person name="Mcdonough R."/>
            <person name="Sundell D."/>
            <person name="Soria K."/>
            <person name="Brindeflk B."/>
            <person name="Vallesi A."/>
            <person name="Ramirez-Paredes J.G."/>
            <person name="Colquhoun D."/>
            <person name="Myrtennas K."/>
            <person name="Birdsell D."/>
            <person name="Johansson A."/>
            <person name="Wagner D."/>
            <person name="Forsman M."/>
        </authorList>
    </citation>
    <scope>NUCLEOTIDE SEQUENCE [LARGE SCALE GENOMIC DNA]</scope>
    <source>
        <strain evidence="2 3">FSC1140</strain>
    </source>
</reference>
<dbReference type="Gene3D" id="3.40.50.300">
    <property type="entry name" value="P-loop containing nucleotide triphosphate hydrolases"/>
    <property type="match status" value="1"/>
</dbReference>
<dbReference type="Proteomes" id="UP000701999">
    <property type="component" value="Unassembled WGS sequence"/>
</dbReference>
<dbReference type="GeneID" id="93255421"/>
<keyword evidence="3" id="KW-1185">Reference proteome</keyword>
<dbReference type="PANTHER" id="PTHR13696:SF99">
    <property type="entry name" value="COBYRINIC ACID AC-DIAMIDE SYNTHASE"/>
    <property type="match status" value="1"/>
</dbReference>